<dbReference type="SMART" id="SM01152">
    <property type="entry name" value="DUF167"/>
    <property type="match status" value="1"/>
</dbReference>
<organism evidence="3 4">
    <name type="scientific">candidate division WOR-1 bacterium RIFOXYC2_FULL_46_14</name>
    <dbReference type="NCBI Taxonomy" id="1802587"/>
    <lineage>
        <taxon>Bacteria</taxon>
        <taxon>Bacillati</taxon>
        <taxon>Saganbacteria</taxon>
    </lineage>
</organism>
<dbReference type="Pfam" id="PF02594">
    <property type="entry name" value="DUF167"/>
    <property type="match status" value="1"/>
</dbReference>
<evidence type="ECO:0000256" key="1">
    <source>
        <dbReference type="ARBA" id="ARBA00010364"/>
    </source>
</evidence>
<reference evidence="3 4" key="1">
    <citation type="journal article" date="2016" name="Nat. Commun.">
        <title>Thousands of microbial genomes shed light on interconnected biogeochemical processes in an aquifer system.</title>
        <authorList>
            <person name="Anantharaman K."/>
            <person name="Brown C.T."/>
            <person name="Hug L.A."/>
            <person name="Sharon I."/>
            <person name="Castelle C.J."/>
            <person name="Probst A.J."/>
            <person name="Thomas B.C."/>
            <person name="Singh A."/>
            <person name="Wilkins M.J."/>
            <person name="Karaoz U."/>
            <person name="Brodie E.L."/>
            <person name="Williams K.H."/>
            <person name="Hubbard S.S."/>
            <person name="Banfield J.F."/>
        </authorList>
    </citation>
    <scope>NUCLEOTIDE SEQUENCE [LARGE SCALE GENOMIC DNA]</scope>
</reference>
<evidence type="ECO:0000313" key="4">
    <source>
        <dbReference type="Proteomes" id="UP000179242"/>
    </source>
</evidence>
<dbReference type="PANTHER" id="PTHR13420:SF7">
    <property type="entry name" value="UPF0235 PROTEIN C15ORF40"/>
    <property type="match status" value="1"/>
</dbReference>
<dbReference type="InterPro" id="IPR003746">
    <property type="entry name" value="DUF167"/>
</dbReference>
<dbReference type="Gene3D" id="3.30.1200.10">
    <property type="entry name" value="YggU-like"/>
    <property type="match status" value="1"/>
</dbReference>
<dbReference type="PANTHER" id="PTHR13420">
    <property type="entry name" value="UPF0235 PROTEIN C15ORF40"/>
    <property type="match status" value="1"/>
</dbReference>
<protein>
    <recommendedName>
        <fullName evidence="2">UPF0235 protein A2438_01525</fullName>
    </recommendedName>
</protein>
<dbReference type="SUPFAM" id="SSF69786">
    <property type="entry name" value="YggU-like"/>
    <property type="match status" value="1"/>
</dbReference>
<dbReference type="GO" id="GO:0005737">
    <property type="term" value="C:cytoplasm"/>
    <property type="evidence" value="ECO:0007669"/>
    <property type="project" value="TreeGrafter"/>
</dbReference>
<dbReference type="NCBIfam" id="TIGR00251">
    <property type="entry name" value="DUF167 family protein"/>
    <property type="match status" value="1"/>
</dbReference>
<gene>
    <name evidence="3" type="ORF">A2438_01525</name>
</gene>
<dbReference type="Proteomes" id="UP000179242">
    <property type="component" value="Unassembled WGS sequence"/>
</dbReference>
<sequence>MLVSIRVITKAKQQKVVEEPGRLKVYLNAPPVDGKANEALIELLAEYFKIKKNKMRIVKGLKSKDKVVEMNF</sequence>
<dbReference type="AlphaFoldDB" id="A0A1F4U7Q6"/>
<comment type="similarity">
    <text evidence="1 2">Belongs to the UPF0235 family.</text>
</comment>
<dbReference type="InterPro" id="IPR036591">
    <property type="entry name" value="YggU-like_sf"/>
</dbReference>
<accession>A0A1F4U7Q6</accession>
<proteinExistence type="inferred from homology"/>
<dbReference type="EMBL" id="MEUJ01000002">
    <property type="protein sequence ID" value="OGC40951.1"/>
    <property type="molecule type" value="Genomic_DNA"/>
</dbReference>
<comment type="caution">
    <text evidence="3">The sequence shown here is derived from an EMBL/GenBank/DDBJ whole genome shotgun (WGS) entry which is preliminary data.</text>
</comment>
<dbReference type="HAMAP" id="MF_00634">
    <property type="entry name" value="UPF0235"/>
    <property type="match status" value="1"/>
</dbReference>
<name>A0A1F4U7Q6_UNCSA</name>
<evidence type="ECO:0000313" key="3">
    <source>
        <dbReference type="EMBL" id="OGC40951.1"/>
    </source>
</evidence>
<evidence type="ECO:0000256" key="2">
    <source>
        <dbReference type="HAMAP-Rule" id="MF_00634"/>
    </source>
</evidence>